<feature type="transmembrane region" description="Helical" evidence="6">
    <location>
        <begin position="65"/>
        <end position="85"/>
    </location>
</feature>
<dbReference type="PANTHER" id="PTHR38459:SF1">
    <property type="entry name" value="PROPHAGE BACTOPRENOL-LINKED GLUCOSE TRANSLOCASE HOMOLOG"/>
    <property type="match status" value="1"/>
</dbReference>
<evidence type="ECO:0000313" key="8">
    <source>
        <dbReference type="EMBL" id="TQL62395.1"/>
    </source>
</evidence>
<name>A0A542ZPV4_9ACTN</name>
<feature type="domain" description="GtrA/DPMS transmembrane" evidence="7">
    <location>
        <begin position="42"/>
        <end position="154"/>
    </location>
</feature>
<dbReference type="GO" id="GO:0005886">
    <property type="term" value="C:plasma membrane"/>
    <property type="evidence" value="ECO:0007669"/>
    <property type="project" value="TreeGrafter"/>
</dbReference>
<dbReference type="Pfam" id="PF04138">
    <property type="entry name" value="GtrA_DPMS_TM"/>
    <property type="match status" value="1"/>
</dbReference>
<feature type="transmembrane region" description="Helical" evidence="6">
    <location>
        <begin position="132"/>
        <end position="153"/>
    </location>
</feature>
<dbReference type="InterPro" id="IPR051401">
    <property type="entry name" value="GtrA_CellWall_Glycosyl"/>
</dbReference>
<comment type="caution">
    <text evidence="8">The sequence shown here is derived from an EMBL/GenBank/DDBJ whole genome shotgun (WGS) entry which is preliminary data.</text>
</comment>
<keyword evidence="9" id="KW-1185">Reference proteome</keyword>
<evidence type="ECO:0000256" key="2">
    <source>
        <dbReference type="ARBA" id="ARBA00009399"/>
    </source>
</evidence>
<dbReference type="AlphaFoldDB" id="A0A542ZPV4"/>
<dbReference type="GO" id="GO:0000271">
    <property type="term" value="P:polysaccharide biosynthetic process"/>
    <property type="evidence" value="ECO:0007669"/>
    <property type="project" value="InterPro"/>
</dbReference>
<gene>
    <name evidence="8" type="ORF">FB460_0169</name>
</gene>
<proteinExistence type="inferred from homology"/>
<evidence type="ECO:0000256" key="3">
    <source>
        <dbReference type="ARBA" id="ARBA00022692"/>
    </source>
</evidence>
<keyword evidence="5 6" id="KW-0472">Membrane</keyword>
<keyword evidence="3 6" id="KW-0812">Transmembrane</keyword>
<dbReference type="EMBL" id="VFOR01000001">
    <property type="protein sequence ID" value="TQL62395.1"/>
    <property type="molecule type" value="Genomic_DNA"/>
</dbReference>
<dbReference type="PANTHER" id="PTHR38459">
    <property type="entry name" value="PROPHAGE BACTOPRENOL-LINKED GLUCOSE TRANSLOCASE HOMOLOG"/>
    <property type="match status" value="1"/>
</dbReference>
<dbReference type="Proteomes" id="UP000316196">
    <property type="component" value="Unassembled WGS sequence"/>
</dbReference>
<evidence type="ECO:0000313" key="9">
    <source>
        <dbReference type="Proteomes" id="UP000316196"/>
    </source>
</evidence>
<protein>
    <submittedName>
        <fullName evidence="8">Putative flippase GtrA</fullName>
    </submittedName>
</protein>
<accession>A0A542ZPV4</accession>
<feature type="transmembrane region" description="Helical" evidence="6">
    <location>
        <begin position="106"/>
        <end position="126"/>
    </location>
</feature>
<reference evidence="8 9" key="1">
    <citation type="submission" date="2019-06" db="EMBL/GenBank/DDBJ databases">
        <title>Sequencing the genomes of 1000 actinobacteria strains.</title>
        <authorList>
            <person name="Klenk H.-P."/>
        </authorList>
    </citation>
    <scope>NUCLEOTIDE SEQUENCE [LARGE SCALE GENOMIC DNA]</scope>
    <source>
        <strain evidence="8 9">DSM 8251</strain>
    </source>
</reference>
<comment type="similarity">
    <text evidence="2">Belongs to the GtrA family.</text>
</comment>
<evidence type="ECO:0000256" key="5">
    <source>
        <dbReference type="ARBA" id="ARBA00023136"/>
    </source>
</evidence>
<evidence type="ECO:0000259" key="7">
    <source>
        <dbReference type="Pfam" id="PF04138"/>
    </source>
</evidence>
<evidence type="ECO:0000256" key="1">
    <source>
        <dbReference type="ARBA" id="ARBA00004141"/>
    </source>
</evidence>
<sequence>MGSSESSRTTSAAERYNAFTHGVHRLLPTWLSWIPATWIGWAILSLTTFALDIALLSLLVHVGGVPYPVAVSIGFGVASIVNFLLNRWLNFRAEGDFAKQSGKQSVVVISNYLLWVLGFSSLLEWSGTPPEVARICAAVVEGLYMYLMMRFWVFPRRHSVLDHEGRLVD</sequence>
<evidence type="ECO:0000256" key="4">
    <source>
        <dbReference type="ARBA" id="ARBA00022989"/>
    </source>
</evidence>
<dbReference type="RefSeq" id="WP_170209890.1">
    <property type="nucleotide sequence ID" value="NZ_BAAAMD010000003.1"/>
</dbReference>
<organism evidence="8 9">
    <name type="scientific">Propioniferax innocua</name>
    <dbReference type="NCBI Taxonomy" id="1753"/>
    <lineage>
        <taxon>Bacteria</taxon>
        <taxon>Bacillati</taxon>
        <taxon>Actinomycetota</taxon>
        <taxon>Actinomycetes</taxon>
        <taxon>Propionibacteriales</taxon>
        <taxon>Propionibacteriaceae</taxon>
        <taxon>Propioniferax</taxon>
    </lineage>
</organism>
<comment type="subcellular location">
    <subcellularLocation>
        <location evidence="1">Membrane</location>
        <topology evidence="1">Multi-pass membrane protein</topology>
    </subcellularLocation>
</comment>
<dbReference type="InterPro" id="IPR007267">
    <property type="entry name" value="GtrA_DPMS_TM"/>
</dbReference>
<keyword evidence="4 6" id="KW-1133">Transmembrane helix</keyword>
<evidence type="ECO:0000256" key="6">
    <source>
        <dbReference type="SAM" id="Phobius"/>
    </source>
</evidence>